<comment type="catalytic activity">
    <reaction evidence="5 6">
        <text>Exonucleolytic cleavage in either 5'- to 3'- or 3'- to 5'-direction to yield nucleoside 5'-phosphates.</text>
        <dbReference type="EC" id="3.1.11.6"/>
    </reaction>
</comment>
<evidence type="ECO:0000259" key="7">
    <source>
        <dbReference type="Pfam" id="PF02601"/>
    </source>
</evidence>
<keyword evidence="2 5" id="KW-0540">Nuclease</keyword>
<evidence type="ECO:0000313" key="10">
    <source>
        <dbReference type="Proteomes" id="UP000198324"/>
    </source>
</evidence>
<evidence type="ECO:0000256" key="6">
    <source>
        <dbReference type="RuleBase" id="RU004355"/>
    </source>
</evidence>
<keyword evidence="10" id="KW-1185">Reference proteome</keyword>
<dbReference type="InterPro" id="IPR020579">
    <property type="entry name" value="Exonuc_VII_lsu_C"/>
</dbReference>
<dbReference type="NCBIfam" id="TIGR00237">
    <property type="entry name" value="xseA"/>
    <property type="match status" value="1"/>
</dbReference>
<feature type="domain" description="OB-fold nucleic acid binding" evidence="8">
    <location>
        <begin position="6"/>
        <end position="116"/>
    </location>
</feature>
<dbReference type="PANTHER" id="PTHR30008:SF0">
    <property type="entry name" value="EXODEOXYRIBONUCLEASE 7 LARGE SUBUNIT"/>
    <property type="match status" value="1"/>
</dbReference>
<dbReference type="GO" id="GO:0003676">
    <property type="term" value="F:nucleic acid binding"/>
    <property type="evidence" value="ECO:0007669"/>
    <property type="project" value="InterPro"/>
</dbReference>
<evidence type="ECO:0000256" key="3">
    <source>
        <dbReference type="ARBA" id="ARBA00022801"/>
    </source>
</evidence>
<organism evidence="9 10">
    <name type="scientific">Humidesulfovibrio mexicanus</name>
    <dbReference type="NCBI Taxonomy" id="147047"/>
    <lineage>
        <taxon>Bacteria</taxon>
        <taxon>Pseudomonadati</taxon>
        <taxon>Thermodesulfobacteriota</taxon>
        <taxon>Desulfovibrionia</taxon>
        <taxon>Desulfovibrionales</taxon>
        <taxon>Desulfovibrionaceae</taxon>
        <taxon>Humidesulfovibrio</taxon>
    </lineage>
</organism>
<dbReference type="EMBL" id="FZOC01000004">
    <property type="protein sequence ID" value="SNR97890.1"/>
    <property type="molecule type" value="Genomic_DNA"/>
</dbReference>
<dbReference type="InterPro" id="IPR003753">
    <property type="entry name" value="Exonuc_VII_L"/>
</dbReference>
<dbReference type="HAMAP" id="MF_00378">
    <property type="entry name" value="Exonuc_7_L"/>
    <property type="match status" value="1"/>
</dbReference>
<comment type="function">
    <text evidence="5">Bidirectionally degrades single-stranded DNA into large acid-insoluble oligonucleotides, which are then degraded further into small acid-soluble oligonucleotides.</text>
</comment>
<sequence length="480" mass="51226">MSHILAVSDLTRALTDVLEAEFPFVWVRGQVTNLSRPSSGHIYFTLSDAEAQLSVVWFRGAQGRGARSGVDPLTGEVLESGQDPASRLADGQEALAAGRISVYAPRGAYQLVAELVQPAGVSSLAEAFEALKRRLSARGLFADGRKRPVPHNPARVAVITSPQGAAVRDFLRLAETRGTGAQIRIHPALVQGEAAPAQIARQLDAVSAEGWAQVVALIRGGGSLEDLWAFNTEEVAEAMARCAVPVVTGVGHEPDVSIADYVADRRFPTPTAVAVGLWPARAELAQSVDALENALGRALDARLERCAARVAELSRALAWLSPVRRLERLDQGWREASRRLADVGDRYLAGRTAGLRQAMRGLSRAFGPRDADARAGEVLALAERLRLAMELRLAETSRRAEVLEARLCGLDPEAPLARGYSLVRVLGAQGGAGRLLRTADQAAPGDRLRVRTGRGELDAVVDRTAASAPATGAATTRRRD</sequence>
<evidence type="ECO:0000259" key="8">
    <source>
        <dbReference type="Pfam" id="PF13742"/>
    </source>
</evidence>
<dbReference type="RefSeq" id="WP_089274374.1">
    <property type="nucleotide sequence ID" value="NZ_FZOC01000004.1"/>
</dbReference>
<dbReference type="GO" id="GO:0006308">
    <property type="term" value="P:DNA catabolic process"/>
    <property type="evidence" value="ECO:0007669"/>
    <property type="project" value="UniProtKB-UniRule"/>
</dbReference>
<accession>A0A239AQS4</accession>
<comment type="similarity">
    <text evidence="5 6">Belongs to the XseA family.</text>
</comment>
<dbReference type="GO" id="GO:0008855">
    <property type="term" value="F:exodeoxyribonuclease VII activity"/>
    <property type="evidence" value="ECO:0007669"/>
    <property type="project" value="UniProtKB-UniRule"/>
</dbReference>
<protein>
    <recommendedName>
        <fullName evidence="5">Exodeoxyribonuclease 7 large subunit</fullName>
        <ecNumber evidence="5">3.1.11.6</ecNumber>
    </recommendedName>
    <alternativeName>
        <fullName evidence="5">Exodeoxyribonuclease VII large subunit</fullName>
        <shortName evidence="5">Exonuclease VII large subunit</shortName>
    </alternativeName>
</protein>
<comment type="subunit">
    <text evidence="5">Heterooligomer composed of large and small subunits.</text>
</comment>
<evidence type="ECO:0000256" key="1">
    <source>
        <dbReference type="ARBA" id="ARBA00022490"/>
    </source>
</evidence>
<dbReference type="Pfam" id="PF13742">
    <property type="entry name" value="tRNA_anti_2"/>
    <property type="match status" value="1"/>
</dbReference>
<evidence type="ECO:0000256" key="4">
    <source>
        <dbReference type="ARBA" id="ARBA00022839"/>
    </source>
</evidence>
<name>A0A239AQS4_9BACT</name>
<dbReference type="GO" id="GO:0009318">
    <property type="term" value="C:exodeoxyribonuclease VII complex"/>
    <property type="evidence" value="ECO:0007669"/>
    <property type="project" value="UniProtKB-UniRule"/>
</dbReference>
<dbReference type="AlphaFoldDB" id="A0A239AQS4"/>
<dbReference type="CDD" id="cd04489">
    <property type="entry name" value="ExoVII_LU_OBF"/>
    <property type="match status" value="1"/>
</dbReference>
<dbReference type="OrthoDB" id="9802795at2"/>
<keyword evidence="1 5" id="KW-0963">Cytoplasm</keyword>
<feature type="domain" description="Exonuclease VII large subunit C-terminal" evidence="7">
    <location>
        <begin position="140"/>
        <end position="459"/>
    </location>
</feature>
<comment type="subcellular location">
    <subcellularLocation>
        <location evidence="5 6">Cytoplasm</location>
    </subcellularLocation>
</comment>
<keyword evidence="4 5" id="KW-0269">Exonuclease</keyword>
<dbReference type="GO" id="GO:0005737">
    <property type="term" value="C:cytoplasm"/>
    <property type="evidence" value="ECO:0007669"/>
    <property type="project" value="UniProtKB-SubCell"/>
</dbReference>
<reference evidence="9 10" key="1">
    <citation type="submission" date="2017-06" db="EMBL/GenBank/DDBJ databases">
        <authorList>
            <person name="Kim H.J."/>
            <person name="Triplett B.A."/>
        </authorList>
    </citation>
    <scope>NUCLEOTIDE SEQUENCE [LARGE SCALE GENOMIC DNA]</scope>
    <source>
        <strain evidence="9 10">DSM 13116</strain>
    </source>
</reference>
<dbReference type="InterPro" id="IPR025824">
    <property type="entry name" value="OB-fold_nuc-bd_dom"/>
</dbReference>
<gene>
    <name evidence="5" type="primary">xseA</name>
    <name evidence="9" type="ORF">SAMN04488503_2155</name>
</gene>
<evidence type="ECO:0000313" key="9">
    <source>
        <dbReference type="EMBL" id="SNR97890.1"/>
    </source>
</evidence>
<dbReference type="Pfam" id="PF02601">
    <property type="entry name" value="Exonuc_VII_L"/>
    <property type="match status" value="1"/>
</dbReference>
<dbReference type="PANTHER" id="PTHR30008">
    <property type="entry name" value="EXODEOXYRIBONUCLEASE 7 LARGE SUBUNIT"/>
    <property type="match status" value="1"/>
</dbReference>
<evidence type="ECO:0000256" key="2">
    <source>
        <dbReference type="ARBA" id="ARBA00022722"/>
    </source>
</evidence>
<evidence type="ECO:0000256" key="5">
    <source>
        <dbReference type="HAMAP-Rule" id="MF_00378"/>
    </source>
</evidence>
<dbReference type="Proteomes" id="UP000198324">
    <property type="component" value="Unassembled WGS sequence"/>
</dbReference>
<proteinExistence type="inferred from homology"/>
<dbReference type="EC" id="3.1.11.6" evidence="5"/>
<keyword evidence="3 5" id="KW-0378">Hydrolase</keyword>